<name>A0A1C6HBQ0_9FIRM</name>
<feature type="region of interest" description="Disordered" evidence="1">
    <location>
        <begin position="143"/>
        <end position="166"/>
    </location>
</feature>
<keyword evidence="2" id="KW-0812">Transmembrane</keyword>
<reference evidence="3" key="1">
    <citation type="submission" date="2015-09" db="EMBL/GenBank/DDBJ databases">
        <authorList>
            <consortium name="Pathogen Informatics"/>
        </authorList>
    </citation>
    <scope>NUCLEOTIDE SEQUENCE</scope>
    <source>
        <strain evidence="3">2789STDY5834896</strain>
    </source>
</reference>
<evidence type="ECO:0000256" key="2">
    <source>
        <dbReference type="SAM" id="Phobius"/>
    </source>
</evidence>
<gene>
    <name evidence="3" type="ORF">SAMEA3545359_00765</name>
</gene>
<keyword evidence="2" id="KW-1133">Transmembrane helix</keyword>
<feature type="transmembrane region" description="Helical" evidence="2">
    <location>
        <begin position="77"/>
        <end position="96"/>
    </location>
</feature>
<sequence length="166" mass="18282">MSNSKFGCLIAGLLSVVFGGFIAYAFYQGDRAFISLLAPFILVLSFIMLMALLYTAVKNASQEKNLLNQCMCGYGKCLIVTTAVTFLLSLLLAILIDGSLSIILTTVIVGLWAAFLAAAIMILAMLLSCVFEARCPRPEPCYSRESDYRRESRGPDSSRYDDRYGR</sequence>
<dbReference type="EMBL" id="FMHG01000001">
    <property type="protein sequence ID" value="SCJ54735.1"/>
    <property type="molecule type" value="Genomic_DNA"/>
</dbReference>
<accession>A0A1C6HBQ0</accession>
<protein>
    <submittedName>
        <fullName evidence="3">Uncharacterized protein</fullName>
    </submittedName>
</protein>
<feature type="transmembrane region" description="Helical" evidence="2">
    <location>
        <begin position="102"/>
        <end position="127"/>
    </location>
</feature>
<dbReference type="AlphaFoldDB" id="A0A1C6HBQ0"/>
<keyword evidence="2" id="KW-0472">Membrane</keyword>
<feature type="transmembrane region" description="Helical" evidence="2">
    <location>
        <begin position="7"/>
        <end position="27"/>
    </location>
</feature>
<proteinExistence type="predicted"/>
<feature type="transmembrane region" description="Helical" evidence="2">
    <location>
        <begin position="33"/>
        <end position="57"/>
    </location>
</feature>
<evidence type="ECO:0000256" key="1">
    <source>
        <dbReference type="SAM" id="MobiDB-lite"/>
    </source>
</evidence>
<organism evidence="3">
    <name type="scientific">uncultured Anaerotruncus sp</name>
    <dbReference type="NCBI Taxonomy" id="905011"/>
    <lineage>
        <taxon>Bacteria</taxon>
        <taxon>Bacillati</taxon>
        <taxon>Bacillota</taxon>
        <taxon>Clostridia</taxon>
        <taxon>Eubacteriales</taxon>
        <taxon>Oscillospiraceae</taxon>
        <taxon>Anaerotruncus</taxon>
        <taxon>environmental samples</taxon>
    </lineage>
</organism>
<evidence type="ECO:0000313" key="3">
    <source>
        <dbReference type="EMBL" id="SCJ54735.1"/>
    </source>
</evidence>